<dbReference type="InterPro" id="IPR051539">
    <property type="entry name" value="T4SS-coupling_protein"/>
</dbReference>
<dbReference type="AlphaFoldDB" id="A0A7H9CK28"/>
<dbReference type="InterPro" id="IPR003688">
    <property type="entry name" value="TraG/VirD4"/>
</dbReference>
<evidence type="ECO:0000313" key="9">
    <source>
        <dbReference type="EMBL" id="QLI05129.1"/>
    </source>
</evidence>
<feature type="transmembrane region" description="Helical" evidence="8">
    <location>
        <begin position="12"/>
        <end position="33"/>
    </location>
</feature>
<dbReference type="KEGG" id="cinf:CINF_0607"/>
<keyword evidence="5 8" id="KW-1133">Transmembrane helix</keyword>
<sequence>MQKTISPLKWCFIFLTSAVLGVMIFYLSAYFIFKPDFLNTPEVAHNILNNLGNAHLKIKAYYPIFYGLLPMIITLIWFFMPRTQTNETYGNARFATKKDFKELGISNDNGLILGTFINKNRKNEVIGFDFIRANKPLATLVVAPPGRGKTAGIIIPNLFTIKNSCVVFDIKGELLQKTAGYRQEILENEVQVFSPFSCDNTLFFNPFDNSIVKDMQYIHIKKLAEQIASTIFVGEKGKENDHWVVSAKTMFVFFAEYFLQKNKHTTLGELAQAPKADYYDKLDPEKEFFKEVNKYDEHENDKWLGRDYSKDTFKTWLKEVSADESLDDNTRNQARAYSTAAEQEFASIKSTYDSFMKVFTNPQVANATSKMSFAFKDLREKKLSLYIVIQTEDMEVLAPLVRIFTETLFKTLMSGEECSDPNKFIYCFLDEFVRFGKMPFLLEAPALCRSYGLIPVFVTQSYEQIKKYYGEDDLAIITANAGYQTIFAMNTTADAKKISELIGDFTRTKSSVSQGNLDLFKNNQSISKEGYKLVTEQDIKNQKSEDLLILVGGFLNRPIKCKVPYWFKNPDWVDADKKELKQVNNKEEDNATNNKDNNTNNNANDNANNSTKDNANDNAENEKTKQKKLEDLGIKTA</sequence>
<organism evidence="9 10">
    <name type="scientific">Candidatus Campylobacter infans</name>
    <dbReference type="NCBI Taxonomy" id="2561898"/>
    <lineage>
        <taxon>Bacteria</taxon>
        <taxon>Pseudomonadati</taxon>
        <taxon>Campylobacterota</taxon>
        <taxon>Epsilonproteobacteria</taxon>
        <taxon>Campylobacterales</taxon>
        <taxon>Campylobacteraceae</taxon>
        <taxon>Campylobacter</taxon>
    </lineage>
</organism>
<evidence type="ECO:0000256" key="4">
    <source>
        <dbReference type="ARBA" id="ARBA00022692"/>
    </source>
</evidence>
<evidence type="ECO:0000256" key="7">
    <source>
        <dbReference type="SAM" id="MobiDB-lite"/>
    </source>
</evidence>
<evidence type="ECO:0000256" key="5">
    <source>
        <dbReference type="ARBA" id="ARBA00022989"/>
    </source>
</evidence>
<accession>A0A7H9CK28</accession>
<keyword evidence="6 8" id="KW-0472">Membrane</keyword>
<proteinExistence type="inferred from homology"/>
<keyword evidence="4 8" id="KW-0812">Transmembrane</keyword>
<name>A0A7H9CK28_9BACT</name>
<dbReference type="InterPro" id="IPR027417">
    <property type="entry name" value="P-loop_NTPase"/>
</dbReference>
<feature type="compositionally biased region" description="Basic and acidic residues" evidence="7">
    <location>
        <begin position="620"/>
        <end position="637"/>
    </location>
</feature>
<dbReference type="PANTHER" id="PTHR37937">
    <property type="entry name" value="CONJUGATIVE TRANSFER: DNA TRANSPORT"/>
    <property type="match status" value="1"/>
</dbReference>
<dbReference type="CDD" id="cd01127">
    <property type="entry name" value="TrwB_TraG_TraD_VirD4"/>
    <property type="match status" value="1"/>
</dbReference>
<evidence type="ECO:0000256" key="2">
    <source>
        <dbReference type="ARBA" id="ARBA00008806"/>
    </source>
</evidence>
<dbReference type="PANTHER" id="PTHR37937:SF1">
    <property type="entry name" value="CONJUGATIVE TRANSFER: DNA TRANSPORT"/>
    <property type="match status" value="1"/>
</dbReference>
<evidence type="ECO:0000256" key="8">
    <source>
        <dbReference type="SAM" id="Phobius"/>
    </source>
</evidence>
<evidence type="ECO:0000313" key="10">
    <source>
        <dbReference type="Proteomes" id="UP000509414"/>
    </source>
</evidence>
<dbReference type="RefSeq" id="WP_179975703.1">
    <property type="nucleotide sequence ID" value="NZ_CP049075.1"/>
</dbReference>
<feature type="transmembrane region" description="Helical" evidence="8">
    <location>
        <begin position="60"/>
        <end position="80"/>
    </location>
</feature>
<keyword evidence="10" id="KW-1185">Reference proteome</keyword>
<gene>
    <name evidence="9" type="ORF">CINF_0607</name>
</gene>
<dbReference type="Proteomes" id="UP000509414">
    <property type="component" value="Chromosome"/>
</dbReference>
<evidence type="ECO:0000256" key="1">
    <source>
        <dbReference type="ARBA" id="ARBA00004651"/>
    </source>
</evidence>
<dbReference type="GO" id="GO:0005886">
    <property type="term" value="C:plasma membrane"/>
    <property type="evidence" value="ECO:0007669"/>
    <property type="project" value="UniProtKB-SubCell"/>
</dbReference>
<evidence type="ECO:0000256" key="6">
    <source>
        <dbReference type="ARBA" id="ARBA00023136"/>
    </source>
</evidence>
<keyword evidence="3" id="KW-1003">Cell membrane</keyword>
<comment type="subcellular location">
    <subcellularLocation>
        <location evidence="1">Cell membrane</location>
        <topology evidence="1">Multi-pass membrane protein</topology>
    </subcellularLocation>
</comment>
<dbReference type="Pfam" id="PF02534">
    <property type="entry name" value="T4SS-DNA_transf"/>
    <property type="match status" value="1"/>
</dbReference>
<dbReference type="Gene3D" id="3.40.50.300">
    <property type="entry name" value="P-loop containing nucleotide triphosphate hydrolases"/>
    <property type="match status" value="1"/>
</dbReference>
<dbReference type="EMBL" id="CP049075">
    <property type="protein sequence ID" value="QLI05129.1"/>
    <property type="molecule type" value="Genomic_DNA"/>
</dbReference>
<feature type="compositionally biased region" description="Low complexity" evidence="7">
    <location>
        <begin position="591"/>
        <end position="618"/>
    </location>
</feature>
<feature type="region of interest" description="Disordered" evidence="7">
    <location>
        <begin position="584"/>
        <end position="637"/>
    </location>
</feature>
<comment type="similarity">
    <text evidence="2">Belongs to the VirD4/TraG family.</text>
</comment>
<evidence type="ECO:0000256" key="3">
    <source>
        <dbReference type="ARBA" id="ARBA00022475"/>
    </source>
</evidence>
<reference evidence="9 10" key="1">
    <citation type="submission" date="2020-02" db="EMBL/GenBank/DDBJ databases">
        <title>Complete genome sequence of the novel Campylobacter species Candidatus Campylobacter infans.</title>
        <authorList>
            <person name="Duim B."/>
            <person name="Zomer A."/>
            <person name="van der Graaf L."/>
            <person name="Wagenaar J."/>
        </authorList>
    </citation>
    <scope>NUCLEOTIDE SEQUENCE [LARGE SCALE GENOMIC DNA]</scope>
    <source>
        <strain evidence="9 10">19S00001</strain>
    </source>
</reference>
<protein>
    <submittedName>
        <fullName evidence="9">P-type type IV conjugative transfer system coupling protein TraG/VirD4</fullName>
    </submittedName>
</protein>
<dbReference type="SUPFAM" id="SSF52540">
    <property type="entry name" value="P-loop containing nucleoside triphosphate hydrolases"/>
    <property type="match status" value="1"/>
</dbReference>